<comment type="caution">
    <text evidence="3">The sequence shown here is derived from an EMBL/GenBank/DDBJ whole genome shotgun (WGS) entry which is preliminary data.</text>
</comment>
<dbReference type="InterPro" id="IPR040290">
    <property type="entry name" value="Prot_E6-like"/>
</dbReference>
<keyword evidence="4" id="KW-1185">Reference proteome</keyword>
<feature type="signal peptide" evidence="2">
    <location>
        <begin position="1"/>
        <end position="32"/>
    </location>
</feature>
<feature type="region of interest" description="Disordered" evidence="1">
    <location>
        <begin position="244"/>
        <end position="263"/>
    </location>
</feature>
<dbReference type="PANTHER" id="PTHR35274:SF2">
    <property type="entry name" value="E6-LIKE PROTEIN"/>
    <property type="match status" value="1"/>
</dbReference>
<proteinExistence type="predicted"/>
<dbReference type="PANTHER" id="PTHR35274">
    <property type="entry name" value="E6-LIKE PROTEIN"/>
    <property type="match status" value="1"/>
</dbReference>
<dbReference type="Proteomes" id="UP000585474">
    <property type="component" value="Unassembled WGS sequence"/>
</dbReference>
<dbReference type="AlphaFoldDB" id="A0A7J0FX20"/>
<organism evidence="3 4">
    <name type="scientific">Actinidia rufa</name>
    <dbReference type="NCBI Taxonomy" id="165716"/>
    <lineage>
        <taxon>Eukaryota</taxon>
        <taxon>Viridiplantae</taxon>
        <taxon>Streptophyta</taxon>
        <taxon>Embryophyta</taxon>
        <taxon>Tracheophyta</taxon>
        <taxon>Spermatophyta</taxon>
        <taxon>Magnoliopsida</taxon>
        <taxon>eudicotyledons</taxon>
        <taxon>Gunneridae</taxon>
        <taxon>Pentapetalae</taxon>
        <taxon>asterids</taxon>
        <taxon>Ericales</taxon>
        <taxon>Actinidiaceae</taxon>
        <taxon>Actinidia</taxon>
    </lineage>
</organism>
<evidence type="ECO:0000313" key="4">
    <source>
        <dbReference type="Proteomes" id="UP000585474"/>
    </source>
</evidence>
<sequence>MICTVPKSVLIFFQAFLTLLSCSILSSLHAHARDGQFFDKVTTPATANPKETVEVPNKEPPLSKQEQDPNFIPDTQNGYGLYGQESDQLTPTTPTNLPSTASNLPYKTESEKAYYYYDKQAYVTKPQGMSDTRFMDRGYTNNNNYYNSNNKQAYVTNPQGMSDTRFMDRGYTTNNNYNNNNNQAYVTNPQGMSDTRFMDRGYTTTTPTTTTTNNNNNNYYIKKGYTARHCHRQLLQWCQQLQSPTSRHEYGSSQGVDNYNKGYYGNSYNENSYVENNSMEGYQNQEQFQEDQEEFVP</sequence>
<feature type="region of interest" description="Disordered" evidence="1">
    <location>
        <begin position="48"/>
        <end position="104"/>
    </location>
</feature>
<feature type="chain" id="PRO_5029657545" evidence="2">
    <location>
        <begin position="33"/>
        <end position="297"/>
    </location>
</feature>
<evidence type="ECO:0000313" key="3">
    <source>
        <dbReference type="EMBL" id="GFZ03017.1"/>
    </source>
</evidence>
<accession>A0A7J0FX20</accession>
<protein>
    <submittedName>
        <fullName evidence="3">Uncharacterized protein</fullName>
    </submittedName>
</protein>
<keyword evidence="2" id="KW-0732">Signal</keyword>
<evidence type="ECO:0000256" key="1">
    <source>
        <dbReference type="SAM" id="MobiDB-lite"/>
    </source>
</evidence>
<dbReference type="OrthoDB" id="1306371at2759"/>
<feature type="compositionally biased region" description="Polar residues" evidence="1">
    <location>
        <begin position="244"/>
        <end position="257"/>
    </location>
</feature>
<reference evidence="3 4" key="1">
    <citation type="submission" date="2019-07" db="EMBL/GenBank/DDBJ databases">
        <title>De Novo Assembly of kiwifruit Actinidia rufa.</title>
        <authorList>
            <person name="Sugita-Konishi S."/>
            <person name="Sato K."/>
            <person name="Mori E."/>
            <person name="Abe Y."/>
            <person name="Kisaki G."/>
            <person name="Hamano K."/>
            <person name="Suezawa K."/>
            <person name="Otani M."/>
            <person name="Fukuda T."/>
            <person name="Manabe T."/>
            <person name="Gomi K."/>
            <person name="Tabuchi M."/>
            <person name="Akimitsu K."/>
            <person name="Kataoka I."/>
        </authorList>
    </citation>
    <scope>NUCLEOTIDE SEQUENCE [LARGE SCALE GENOMIC DNA]</scope>
    <source>
        <strain evidence="4">cv. Fuchu</strain>
    </source>
</reference>
<name>A0A7J0FX20_9ERIC</name>
<dbReference type="PROSITE" id="PS51257">
    <property type="entry name" value="PROKAR_LIPOPROTEIN"/>
    <property type="match status" value="1"/>
</dbReference>
<evidence type="ECO:0000256" key="2">
    <source>
        <dbReference type="SAM" id="SignalP"/>
    </source>
</evidence>
<feature type="compositionally biased region" description="Low complexity" evidence="1">
    <location>
        <begin position="89"/>
        <end position="103"/>
    </location>
</feature>
<gene>
    <name evidence="3" type="ORF">Acr_15g0016250</name>
</gene>
<dbReference type="EMBL" id="BJWL01000015">
    <property type="protein sequence ID" value="GFZ03017.1"/>
    <property type="molecule type" value="Genomic_DNA"/>
</dbReference>